<dbReference type="eggNOG" id="COG3408">
    <property type="taxonomic scope" value="Bacteria"/>
</dbReference>
<dbReference type="InterPro" id="IPR032790">
    <property type="entry name" value="GDE_C"/>
</dbReference>
<dbReference type="GO" id="GO:0005975">
    <property type="term" value="P:carbohydrate metabolic process"/>
    <property type="evidence" value="ECO:0007669"/>
    <property type="project" value="InterPro"/>
</dbReference>
<dbReference type="OrthoDB" id="9761875at2"/>
<dbReference type="InterPro" id="IPR024742">
    <property type="entry name" value="Glycogen_debranch_N"/>
</dbReference>
<dbReference type="HOGENOM" id="CLU_1407394_0_0_3"/>
<feature type="domain" description="Glycogen debranching enzyme C-terminal" evidence="1">
    <location>
        <begin position="134"/>
        <end position="175"/>
    </location>
</feature>
<gene>
    <name evidence="3" type="ORF">LYNGBM3L_40670</name>
</gene>
<feature type="domain" description="Glycogen debranching enzyme bacterial and archaeal type N-terminal" evidence="2">
    <location>
        <begin position="19"/>
        <end position="58"/>
    </location>
</feature>
<evidence type="ECO:0000313" key="4">
    <source>
        <dbReference type="Proteomes" id="UP000003959"/>
    </source>
</evidence>
<dbReference type="Proteomes" id="UP000003959">
    <property type="component" value="Unassembled WGS sequence"/>
</dbReference>
<dbReference type="EMBL" id="GL890940">
    <property type="protein sequence ID" value="EGJ31309.1"/>
    <property type="molecule type" value="Genomic_DNA"/>
</dbReference>
<evidence type="ECO:0000313" key="3">
    <source>
        <dbReference type="EMBL" id="EGJ31309.1"/>
    </source>
</evidence>
<name>F4XVP6_9CYAN</name>
<dbReference type="InterPro" id="IPR008928">
    <property type="entry name" value="6-hairpin_glycosidase_sf"/>
</dbReference>
<keyword evidence="4" id="KW-1185">Reference proteome</keyword>
<dbReference type="SUPFAM" id="SSF48208">
    <property type="entry name" value="Six-hairpin glycosidases"/>
    <property type="match status" value="1"/>
</dbReference>
<accession>F4XVP6</accession>
<evidence type="ECO:0000259" key="1">
    <source>
        <dbReference type="Pfam" id="PF06202"/>
    </source>
</evidence>
<protein>
    <submittedName>
        <fullName evidence="3">Amylo-alpha-1,6-glucosidase</fullName>
    </submittedName>
</protein>
<proteinExistence type="predicted"/>
<evidence type="ECO:0000259" key="2">
    <source>
        <dbReference type="Pfam" id="PF12439"/>
    </source>
</evidence>
<organism evidence="3 4">
    <name type="scientific">Moorena producens 3L</name>
    <dbReference type="NCBI Taxonomy" id="489825"/>
    <lineage>
        <taxon>Bacteria</taxon>
        <taxon>Bacillati</taxon>
        <taxon>Cyanobacteriota</taxon>
        <taxon>Cyanophyceae</taxon>
        <taxon>Coleofasciculales</taxon>
        <taxon>Coleofasciculaceae</taxon>
        <taxon>Moorena</taxon>
    </lineage>
</organism>
<dbReference type="AlphaFoldDB" id="F4XVP6"/>
<reference evidence="4" key="1">
    <citation type="journal article" date="2011" name="Proc. Natl. Acad. Sci. U.S.A.">
        <title>Genomic insights into the physiology and ecology of the marine filamentous cyanobacterium Lyngbya majuscula.</title>
        <authorList>
            <person name="Jones A.C."/>
            <person name="Monroe E.A."/>
            <person name="Podell S."/>
            <person name="Hess W.R."/>
            <person name="Klages S."/>
            <person name="Esquenazi E."/>
            <person name="Niessen S."/>
            <person name="Hoover H."/>
            <person name="Rothmann M."/>
            <person name="Lasken R.S."/>
            <person name="Yates J.R.III."/>
            <person name="Reinhardt R."/>
            <person name="Kube M."/>
            <person name="Burkart M.D."/>
            <person name="Allen E.E."/>
            <person name="Dorrestein P.C."/>
            <person name="Gerwick W.H."/>
            <person name="Gerwick L."/>
        </authorList>
    </citation>
    <scope>NUCLEOTIDE SEQUENCE [LARGE SCALE GENOMIC DNA]</scope>
    <source>
        <strain evidence="4">3L</strain>
    </source>
</reference>
<dbReference type="Pfam" id="PF06202">
    <property type="entry name" value="GDE_C"/>
    <property type="match status" value="1"/>
</dbReference>
<sequence length="193" mass="21530">MSNDLGREICGNLPTGESREWLVTNGIGGYASGTIAGLVTRRYHGLLIAALKLPLNRNRGLSDREDHLHVATFETQLKVGESLTLVVSTEEHPELDGNTALDAHYQYQQQLINRWDAAHNLKTTPSWIRQLVWAADQFIVNRPLADAPDDKTIIAGYPWFGDWGPDTMISLPGLTKKNGFQAPSFLRRLLSRV</sequence>
<dbReference type="Pfam" id="PF12439">
    <property type="entry name" value="GDE_N"/>
    <property type="match status" value="1"/>
</dbReference>